<organism evidence="8 9">
    <name type="scientific">Cricetulus griseus</name>
    <name type="common">Chinese hamster</name>
    <name type="synonym">Cricetulus barabensis griseus</name>
    <dbReference type="NCBI Taxonomy" id="10029"/>
    <lineage>
        <taxon>Eukaryota</taxon>
        <taxon>Metazoa</taxon>
        <taxon>Chordata</taxon>
        <taxon>Craniata</taxon>
        <taxon>Vertebrata</taxon>
        <taxon>Euteleostomi</taxon>
        <taxon>Mammalia</taxon>
        <taxon>Eutheria</taxon>
        <taxon>Euarchontoglires</taxon>
        <taxon>Glires</taxon>
        <taxon>Rodentia</taxon>
        <taxon>Myomorpha</taxon>
        <taxon>Muroidea</taxon>
        <taxon>Cricetidae</taxon>
        <taxon>Cricetinae</taxon>
        <taxon>Cricetulus</taxon>
    </lineage>
</organism>
<dbReference type="GO" id="GO:0008270">
    <property type="term" value="F:zinc ion binding"/>
    <property type="evidence" value="ECO:0007669"/>
    <property type="project" value="UniProtKB-KW"/>
</dbReference>
<gene>
    <name evidence="8" type="ORF">H671_1g1172</name>
</gene>
<evidence type="ECO:0000256" key="1">
    <source>
        <dbReference type="ARBA" id="ARBA00022723"/>
    </source>
</evidence>
<dbReference type="InterPro" id="IPR036236">
    <property type="entry name" value="Znf_C2H2_sf"/>
</dbReference>
<dbReference type="SMART" id="SM00349">
    <property type="entry name" value="KRAB"/>
    <property type="match status" value="1"/>
</dbReference>
<dbReference type="Pfam" id="PF01352">
    <property type="entry name" value="KRAB"/>
    <property type="match status" value="1"/>
</dbReference>
<dbReference type="SUPFAM" id="SSF57667">
    <property type="entry name" value="beta-beta-alpha zinc fingers"/>
    <property type="match status" value="2"/>
</dbReference>
<dbReference type="AlphaFoldDB" id="A0A061IRF4"/>
<evidence type="ECO:0000256" key="3">
    <source>
        <dbReference type="ARBA" id="ARBA00022771"/>
    </source>
</evidence>
<dbReference type="PANTHER" id="PTHR24379:SF115">
    <property type="entry name" value="EG636741 PROTEIN-RELATED"/>
    <property type="match status" value="1"/>
</dbReference>
<dbReference type="GO" id="GO:0000981">
    <property type="term" value="F:DNA-binding transcription factor activity, RNA polymerase II-specific"/>
    <property type="evidence" value="ECO:0007669"/>
    <property type="project" value="TreeGrafter"/>
</dbReference>
<dbReference type="PROSITE" id="PS50157">
    <property type="entry name" value="ZINC_FINGER_C2H2_2"/>
    <property type="match status" value="3"/>
</dbReference>
<dbReference type="Pfam" id="PF00096">
    <property type="entry name" value="zf-C2H2"/>
    <property type="match status" value="2"/>
</dbReference>
<protein>
    <submittedName>
        <fullName evidence="8">Zinc finger protein 20</fullName>
    </submittedName>
</protein>
<evidence type="ECO:0000256" key="4">
    <source>
        <dbReference type="ARBA" id="ARBA00022833"/>
    </source>
</evidence>
<evidence type="ECO:0000256" key="2">
    <source>
        <dbReference type="ARBA" id="ARBA00022737"/>
    </source>
</evidence>
<dbReference type="Gene3D" id="6.10.140.140">
    <property type="match status" value="1"/>
</dbReference>
<keyword evidence="4" id="KW-0862">Zinc</keyword>
<dbReference type="SUPFAM" id="SSF109640">
    <property type="entry name" value="KRAB domain (Kruppel-associated box)"/>
    <property type="match status" value="1"/>
</dbReference>
<dbReference type="CDD" id="cd07765">
    <property type="entry name" value="KRAB_A-box"/>
    <property type="match status" value="1"/>
</dbReference>
<dbReference type="PROSITE" id="PS00028">
    <property type="entry name" value="ZINC_FINGER_C2H2_1"/>
    <property type="match status" value="2"/>
</dbReference>
<dbReference type="GO" id="GO:0000977">
    <property type="term" value="F:RNA polymerase II transcription regulatory region sequence-specific DNA binding"/>
    <property type="evidence" value="ECO:0007669"/>
    <property type="project" value="TreeGrafter"/>
</dbReference>
<feature type="domain" description="C2H2-type" evidence="6">
    <location>
        <begin position="230"/>
        <end position="257"/>
    </location>
</feature>
<evidence type="ECO:0000259" key="6">
    <source>
        <dbReference type="PROSITE" id="PS50157"/>
    </source>
</evidence>
<dbReference type="PANTHER" id="PTHR24379">
    <property type="entry name" value="KRAB AND ZINC FINGER DOMAIN-CONTAINING"/>
    <property type="match status" value="1"/>
</dbReference>
<sequence>MASVSFEDVAVHFTQEEWALLDPSQKSLYRDVMLETCRNLAAIGNKWEKENVADCYRIPGRNLRTSVLETPHESTEDGQDEETMMWIANLHSSVAVFPGLTSCEPKVCGEASTCPSLSSRHTTSYPPYKLHEHEECGAKQYDLSSLTSFQRCMGAHTGNGPCECEYLRLHERIHTGEKPYECKQCGKAFRFPGSLPLHERIHTGEKPYESFGRHYHLQLHENIHTGEKPYGCKQCGKAFRRHSHLQRHERIHAGEKPYECK</sequence>
<name>A0A061IRF4_CRIGR</name>
<keyword evidence="1" id="KW-0479">Metal-binding</keyword>
<dbReference type="Gene3D" id="3.30.160.60">
    <property type="entry name" value="Classic Zinc Finger"/>
    <property type="match status" value="3"/>
</dbReference>
<keyword evidence="3 5" id="KW-0863">Zinc-finger</keyword>
<dbReference type="InterPro" id="IPR013087">
    <property type="entry name" value="Znf_C2H2_type"/>
</dbReference>
<dbReference type="EMBL" id="KE663643">
    <property type="protein sequence ID" value="ERE91180.1"/>
    <property type="molecule type" value="Genomic_DNA"/>
</dbReference>
<evidence type="ECO:0000259" key="7">
    <source>
        <dbReference type="PROSITE" id="PS50805"/>
    </source>
</evidence>
<accession>A0A061IRF4</accession>
<keyword evidence="2" id="KW-0677">Repeat</keyword>
<reference evidence="9" key="1">
    <citation type="journal article" date="2013" name="Nat. Biotechnol.">
        <title>Chinese hamster genome sequenced from sorted chromosomes.</title>
        <authorList>
            <person name="Brinkrolf K."/>
            <person name="Rupp O."/>
            <person name="Laux H."/>
            <person name="Kollin F."/>
            <person name="Ernst W."/>
            <person name="Linke B."/>
            <person name="Kofler R."/>
            <person name="Romand S."/>
            <person name="Hesse F."/>
            <person name="Budach W.E."/>
            <person name="Galosy S."/>
            <person name="Muller D."/>
            <person name="Noll T."/>
            <person name="Wienberg J."/>
            <person name="Jostock T."/>
            <person name="Leonard M."/>
            <person name="Grillari J."/>
            <person name="Tauch A."/>
            <person name="Goesmann A."/>
            <person name="Helk B."/>
            <person name="Mott J.E."/>
            <person name="Puhler A."/>
            <person name="Borth N."/>
        </authorList>
    </citation>
    <scope>NUCLEOTIDE SEQUENCE [LARGE SCALE GENOMIC DNA]</scope>
    <source>
        <strain evidence="9">17A/GY</strain>
    </source>
</reference>
<proteinExistence type="predicted"/>
<feature type="domain" description="C2H2-type" evidence="6">
    <location>
        <begin position="150"/>
        <end position="179"/>
    </location>
</feature>
<evidence type="ECO:0000256" key="5">
    <source>
        <dbReference type="PROSITE-ProRule" id="PRU00042"/>
    </source>
</evidence>
<dbReference type="InterPro" id="IPR036051">
    <property type="entry name" value="KRAB_dom_sf"/>
</dbReference>
<dbReference type="Proteomes" id="UP000030759">
    <property type="component" value="Unassembled WGS sequence"/>
</dbReference>
<dbReference type="SMART" id="SM00355">
    <property type="entry name" value="ZnF_C2H2"/>
    <property type="match status" value="2"/>
</dbReference>
<dbReference type="GO" id="GO:0005634">
    <property type="term" value="C:nucleus"/>
    <property type="evidence" value="ECO:0007669"/>
    <property type="project" value="TreeGrafter"/>
</dbReference>
<evidence type="ECO:0000313" key="9">
    <source>
        <dbReference type="Proteomes" id="UP000030759"/>
    </source>
</evidence>
<evidence type="ECO:0000313" key="8">
    <source>
        <dbReference type="EMBL" id="ERE91180.1"/>
    </source>
</evidence>
<dbReference type="PROSITE" id="PS50805">
    <property type="entry name" value="KRAB"/>
    <property type="match status" value="1"/>
</dbReference>
<feature type="domain" description="C2H2-type" evidence="6">
    <location>
        <begin position="180"/>
        <end position="207"/>
    </location>
</feature>
<dbReference type="InterPro" id="IPR001909">
    <property type="entry name" value="KRAB"/>
</dbReference>
<dbReference type="FunFam" id="3.30.160.60:FF:002254">
    <property type="entry name" value="Zinc finger protein 540"/>
    <property type="match status" value="2"/>
</dbReference>
<feature type="domain" description="KRAB" evidence="7">
    <location>
        <begin position="4"/>
        <end position="98"/>
    </location>
</feature>